<dbReference type="GO" id="GO:0003700">
    <property type="term" value="F:DNA-binding transcription factor activity"/>
    <property type="evidence" value="ECO:0007669"/>
    <property type="project" value="InterPro"/>
</dbReference>
<dbReference type="GO" id="GO:0003677">
    <property type="term" value="F:DNA binding"/>
    <property type="evidence" value="ECO:0007669"/>
    <property type="project" value="UniProtKB-KW"/>
</dbReference>
<dbReference type="FunFam" id="1.10.10.10:FF:000001">
    <property type="entry name" value="LysR family transcriptional regulator"/>
    <property type="match status" value="1"/>
</dbReference>
<dbReference type="Gene3D" id="3.40.190.290">
    <property type="match status" value="1"/>
</dbReference>
<evidence type="ECO:0000313" key="7">
    <source>
        <dbReference type="EMBL" id="MDG3013230.1"/>
    </source>
</evidence>
<dbReference type="Proteomes" id="UP001152755">
    <property type="component" value="Unassembled WGS sequence"/>
</dbReference>
<dbReference type="Pfam" id="PF03466">
    <property type="entry name" value="LysR_substrate"/>
    <property type="match status" value="1"/>
</dbReference>
<evidence type="ECO:0000256" key="5">
    <source>
        <dbReference type="ARBA" id="ARBA00023163"/>
    </source>
</evidence>
<organism evidence="7 8">
    <name type="scientific">Speluncibacter jeojiensis</name>
    <dbReference type="NCBI Taxonomy" id="2710754"/>
    <lineage>
        <taxon>Bacteria</taxon>
        <taxon>Bacillati</taxon>
        <taxon>Actinomycetota</taxon>
        <taxon>Actinomycetes</taxon>
        <taxon>Mycobacteriales</taxon>
        <taxon>Speluncibacteraceae</taxon>
        <taxon>Speluncibacter</taxon>
    </lineage>
</organism>
<dbReference type="SUPFAM" id="SSF46785">
    <property type="entry name" value="Winged helix' DNA-binding domain"/>
    <property type="match status" value="1"/>
</dbReference>
<keyword evidence="4" id="KW-0010">Activator</keyword>
<dbReference type="RefSeq" id="WP_332518999.1">
    <property type="nucleotide sequence ID" value="NZ_JANRHA010000001.1"/>
</dbReference>
<dbReference type="Gene3D" id="1.10.10.10">
    <property type="entry name" value="Winged helix-like DNA-binding domain superfamily/Winged helix DNA-binding domain"/>
    <property type="match status" value="1"/>
</dbReference>
<evidence type="ECO:0000313" key="8">
    <source>
        <dbReference type="Proteomes" id="UP001152755"/>
    </source>
</evidence>
<dbReference type="PROSITE" id="PS50931">
    <property type="entry name" value="HTH_LYSR"/>
    <property type="match status" value="1"/>
</dbReference>
<dbReference type="InterPro" id="IPR005119">
    <property type="entry name" value="LysR_subst-bd"/>
</dbReference>
<evidence type="ECO:0000256" key="2">
    <source>
        <dbReference type="ARBA" id="ARBA00023015"/>
    </source>
</evidence>
<keyword evidence="5" id="KW-0804">Transcription</keyword>
<dbReference type="SUPFAM" id="SSF53850">
    <property type="entry name" value="Periplasmic binding protein-like II"/>
    <property type="match status" value="1"/>
</dbReference>
<keyword evidence="2" id="KW-0805">Transcription regulation</keyword>
<dbReference type="PANTHER" id="PTHR30346:SF28">
    <property type="entry name" value="HTH-TYPE TRANSCRIPTIONAL REGULATOR CYNR"/>
    <property type="match status" value="1"/>
</dbReference>
<keyword evidence="3" id="KW-0238">DNA-binding</keyword>
<reference evidence="7" key="1">
    <citation type="submission" date="2022-08" db="EMBL/GenBank/DDBJ databases">
        <title>Genome analysis of Corynebacteriales strain.</title>
        <authorList>
            <person name="Lee S.D."/>
        </authorList>
    </citation>
    <scope>NUCLEOTIDE SEQUENCE</scope>
    <source>
        <strain evidence="7">D3-21</strain>
    </source>
</reference>
<sequence length="293" mass="32879">MLSDDLHWFLTLAEHGQVTSAARELHLSQPTLTRMLQRLERDLGAQLFDRHGRRIALNPCGEVLHRHARRALDELTAAREEITALVSPDRGTVRLDFLHSFGTWLVPTLIKDFHRDRPGIEFRLFQGAQGLLANRVLEGRSDLALVSPRPVVDGLDWHVLTQQQLALAVPRGHRFARRRRMRLREVADEPLITMHPTFGMRRILDELCAAAGFEPNVTFESAELTTIGGLVSAGLGVAVMPVQRHQPAPDGVTLVPLSDPDATRDIGAVWRTDRTHPEPVRLFAQFVAGWGRD</sequence>
<proteinExistence type="inferred from homology"/>
<dbReference type="InterPro" id="IPR036388">
    <property type="entry name" value="WH-like_DNA-bd_sf"/>
</dbReference>
<comment type="similarity">
    <text evidence="1">Belongs to the LysR transcriptional regulatory family.</text>
</comment>
<dbReference type="EMBL" id="JANRHA010000001">
    <property type="protein sequence ID" value="MDG3013230.1"/>
    <property type="molecule type" value="Genomic_DNA"/>
</dbReference>
<comment type="caution">
    <text evidence="7">The sequence shown here is derived from an EMBL/GenBank/DDBJ whole genome shotgun (WGS) entry which is preliminary data.</text>
</comment>
<dbReference type="Pfam" id="PF00126">
    <property type="entry name" value="HTH_1"/>
    <property type="match status" value="1"/>
</dbReference>
<dbReference type="InterPro" id="IPR036390">
    <property type="entry name" value="WH_DNA-bd_sf"/>
</dbReference>
<evidence type="ECO:0000256" key="4">
    <source>
        <dbReference type="ARBA" id="ARBA00023159"/>
    </source>
</evidence>
<accession>A0A9X4LVW2</accession>
<dbReference type="AlphaFoldDB" id="A0A9X4LVW2"/>
<keyword evidence="8" id="KW-1185">Reference proteome</keyword>
<dbReference type="PRINTS" id="PR00039">
    <property type="entry name" value="HTHLYSR"/>
</dbReference>
<evidence type="ECO:0000259" key="6">
    <source>
        <dbReference type="PROSITE" id="PS50931"/>
    </source>
</evidence>
<dbReference type="GO" id="GO:0032993">
    <property type="term" value="C:protein-DNA complex"/>
    <property type="evidence" value="ECO:0007669"/>
    <property type="project" value="TreeGrafter"/>
</dbReference>
<gene>
    <name evidence="7" type="ORF">NVS88_01515</name>
</gene>
<protein>
    <submittedName>
        <fullName evidence="7">LysR substrate-binding domain-containing protein</fullName>
    </submittedName>
</protein>
<name>A0A9X4LVW2_9ACTN</name>
<evidence type="ECO:0000256" key="1">
    <source>
        <dbReference type="ARBA" id="ARBA00009437"/>
    </source>
</evidence>
<dbReference type="InterPro" id="IPR000847">
    <property type="entry name" value="LysR_HTH_N"/>
</dbReference>
<evidence type="ECO:0000256" key="3">
    <source>
        <dbReference type="ARBA" id="ARBA00023125"/>
    </source>
</evidence>
<dbReference type="CDD" id="cd08434">
    <property type="entry name" value="PBP2_GltC_like"/>
    <property type="match status" value="1"/>
</dbReference>
<feature type="domain" description="HTH lysR-type" evidence="6">
    <location>
        <begin position="1"/>
        <end position="58"/>
    </location>
</feature>
<dbReference type="PANTHER" id="PTHR30346">
    <property type="entry name" value="TRANSCRIPTIONAL DUAL REGULATOR HCAR-RELATED"/>
    <property type="match status" value="1"/>
</dbReference>